<dbReference type="Proteomes" id="UP000294225">
    <property type="component" value="Unassembled WGS sequence"/>
</dbReference>
<sequence>MNDQELFLRVGELATAAGCPMPAITRVECSPRTLPAKVQPGTVAPELLLRSDAEQWCVEARDLAIAQALLAYRLGLPQHRRWYKRVQVVVGGLLALLATVQWGYLVGVSVVMALLVLLNIVASAILSRWFIRRLDGRLVPILGARAMAVGLRHMYRPLKPAGVLRWLWAGAEPRGSERLRWLRAAQPGIASVAD</sequence>
<proteinExistence type="predicted"/>
<name>A0A4R0J8G6_9ACTN</name>
<feature type="transmembrane region" description="Helical" evidence="1">
    <location>
        <begin position="86"/>
        <end position="104"/>
    </location>
</feature>
<dbReference type="EMBL" id="SJKC01000001">
    <property type="protein sequence ID" value="TCC41980.1"/>
    <property type="molecule type" value="Genomic_DNA"/>
</dbReference>
<organism evidence="2 3">
    <name type="scientific">Kribbella speibonae</name>
    <dbReference type="NCBI Taxonomy" id="1572660"/>
    <lineage>
        <taxon>Bacteria</taxon>
        <taxon>Bacillati</taxon>
        <taxon>Actinomycetota</taxon>
        <taxon>Actinomycetes</taxon>
        <taxon>Propionibacteriales</taxon>
        <taxon>Kribbellaceae</taxon>
        <taxon>Kribbella</taxon>
    </lineage>
</organism>
<accession>A0A4R0J8G6</accession>
<evidence type="ECO:0000256" key="1">
    <source>
        <dbReference type="SAM" id="Phobius"/>
    </source>
</evidence>
<comment type="caution">
    <text evidence="2">The sequence shown here is derived from an EMBL/GenBank/DDBJ whole genome shotgun (WGS) entry which is preliminary data.</text>
</comment>
<dbReference type="RefSeq" id="WP_131496058.1">
    <property type="nucleotide sequence ID" value="NZ_SJKC01000001.1"/>
</dbReference>
<evidence type="ECO:0000313" key="2">
    <source>
        <dbReference type="EMBL" id="TCC41980.1"/>
    </source>
</evidence>
<protein>
    <submittedName>
        <fullName evidence="2">Uncharacterized protein</fullName>
    </submittedName>
</protein>
<feature type="transmembrane region" description="Helical" evidence="1">
    <location>
        <begin position="110"/>
        <end position="131"/>
    </location>
</feature>
<reference evidence="2 3" key="1">
    <citation type="submission" date="2019-02" db="EMBL/GenBank/DDBJ databases">
        <title>Kribbella capetownensis sp. nov. and Kribbella speibonae sp. nov., isolated from soil.</title>
        <authorList>
            <person name="Curtis S.M."/>
            <person name="Norton I."/>
            <person name="Everest G.J."/>
            <person name="Meyers P.R."/>
        </authorList>
    </citation>
    <scope>NUCLEOTIDE SEQUENCE [LARGE SCALE GENOMIC DNA]</scope>
    <source>
        <strain evidence="2 3">YM55</strain>
    </source>
</reference>
<keyword evidence="1" id="KW-0472">Membrane</keyword>
<keyword evidence="1" id="KW-1133">Transmembrane helix</keyword>
<gene>
    <name evidence="2" type="ORF">E0H92_10195</name>
</gene>
<evidence type="ECO:0000313" key="3">
    <source>
        <dbReference type="Proteomes" id="UP000294225"/>
    </source>
</evidence>
<keyword evidence="1" id="KW-0812">Transmembrane</keyword>
<dbReference type="AlphaFoldDB" id="A0A4R0J8G6"/>